<dbReference type="GO" id="GO:0006423">
    <property type="term" value="P:cysteinyl-tRNA aminoacylation"/>
    <property type="evidence" value="ECO:0007669"/>
    <property type="project" value="UniProtKB-UniRule"/>
</dbReference>
<dbReference type="PANTHER" id="PTHR10890">
    <property type="entry name" value="CYSTEINYL-TRNA SYNTHETASE"/>
    <property type="match status" value="1"/>
</dbReference>
<keyword evidence="4 12" id="KW-0963">Cytoplasm</keyword>
<evidence type="ECO:0000256" key="4">
    <source>
        <dbReference type="ARBA" id="ARBA00022490"/>
    </source>
</evidence>
<feature type="binding site" evidence="12">
    <location>
        <position position="277"/>
    </location>
    <ligand>
        <name>Zn(2+)</name>
        <dbReference type="ChEBI" id="CHEBI:29105"/>
    </ligand>
</feature>
<feature type="binding site" evidence="12">
    <location>
        <position position="248"/>
    </location>
    <ligand>
        <name>Zn(2+)</name>
        <dbReference type="ChEBI" id="CHEBI:29105"/>
    </ligand>
</feature>
<keyword evidence="5 12" id="KW-0436">Ligase</keyword>
<name>A0A378Q533_9GAMM</name>
<dbReference type="EMBL" id="UGQA01000001">
    <property type="protein sequence ID" value="STY95318.1"/>
    <property type="molecule type" value="Genomic_DNA"/>
</dbReference>
<keyword evidence="7 12" id="KW-0547">Nucleotide-binding</keyword>
<dbReference type="Gene3D" id="1.20.120.1910">
    <property type="entry name" value="Cysteine-tRNA ligase, C-terminal anti-codon recognition domain"/>
    <property type="match status" value="1"/>
</dbReference>
<feature type="short sequence motif" description="'HIGH' region" evidence="12">
    <location>
        <begin position="69"/>
        <end position="79"/>
    </location>
</feature>
<keyword evidence="11 12" id="KW-0030">Aminoacyl-tRNA synthetase</keyword>
<dbReference type="InterPro" id="IPR009080">
    <property type="entry name" value="tRNAsynth_Ia_anticodon-bd"/>
</dbReference>
<dbReference type="PANTHER" id="PTHR10890:SF3">
    <property type="entry name" value="CYSTEINE--TRNA LIGASE, CYTOPLASMIC"/>
    <property type="match status" value="1"/>
</dbReference>
<dbReference type="HAMAP" id="MF_00041">
    <property type="entry name" value="Cys_tRNA_synth"/>
    <property type="match status" value="1"/>
</dbReference>
<feature type="binding site" evidence="12">
    <location>
        <position position="308"/>
    </location>
    <ligand>
        <name>ATP</name>
        <dbReference type="ChEBI" id="CHEBI:30616"/>
    </ligand>
</feature>
<evidence type="ECO:0000256" key="7">
    <source>
        <dbReference type="ARBA" id="ARBA00022741"/>
    </source>
</evidence>
<feature type="binding site" evidence="12">
    <location>
        <position position="67"/>
    </location>
    <ligand>
        <name>Zn(2+)</name>
        <dbReference type="ChEBI" id="CHEBI:29105"/>
    </ligand>
</feature>
<dbReference type="GO" id="GO:0004817">
    <property type="term" value="F:cysteine-tRNA ligase activity"/>
    <property type="evidence" value="ECO:0007669"/>
    <property type="project" value="UniProtKB-UniRule"/>
</dbReference>
<dbReference type="CDD" id="cd00672">
    <property type="entry name" value="CysRS_core"/>
    <property type="match status" value="1"/>
</dbReference>
<evidence type="ECO:0000256" key="11">
    <source>
        <dbReference type="ARBA" id="ARBA00023146"/>
    </source>
</evidence>
<comment type="similarity">
    <text evidence="2 12">Belongs to the class-I aminoacyl-tRNA synthetase family.</text>
</comment>
<reference evidence="14 15" key="1">
    <citation type="submission" date="2018-06" db="EMBL/GenBank/DDBJ databases">
        <authorList>
            <consortium name="Pathogen Informatics"/>
            <person name="Doyle S."/>
        </authorList>
    </citation>
    <scope>NUCLEOTIDE SEQUENCE [LARGE SCALE GENOMIC DNA]</scope>
    <source>
        <strain evidence="14 15">NCTC11091</strain>
    </source>
</reference>
<comment type="subunit">
    <text evidence="3 12">Monomer.</text>
</comment>
<dbReference type="PRINTS" id="PR00983">
    <property type="entry name" value="TRNASYNTHCYS"/>
</dbReference>
<evidence type="ECO:0000256" key="12">
    <source>
        <dbReference type="HAMAP-Rule" id="MF_00041"/>
    </source>
</evidence>
<dbReference type="SMART" id="SM00840">
    <property type="entry name" value="DALR_2"/>
    <property type="match status" value="1"/>
</dbReference>
<dbReference type="InterPro" id="IPR015803">
    <property type="entry name" value="Cys-tRNA-ligase"/>
</dbReference>
<dbReference type="AlphaFoldDB" id="A0A378Q533"/>
<protein>
    <recommendedName>
        <fullName evidence="12">Cysteine--tRNA ligase</fullName>
        <ecNumber evidence="12">6.1.1.16</ecNumber>
    </recommendedName>
    <alternativeName>
        <fullName evidence="12">Cysteinyl-tRNA synthetase</fullName>
        <shortName evidence="12">CysRS</shortName>
    </alternativeName>
</protein>
<dbReference type="InterPro" id="IPR032678">
    <property type="entry name" value="tRNA-synt_1_cat_dom"/>
</dbReference>
<keyword evidence="9 12" id="KW-0067">ATP-binding</keyword>
<dbReference type="Pfam" id="PF09190">
    <property type="entry name" value="DALR_2"/>
    <property type="match status" value="1"/>
</dbReference>
<feature type="domain" description="Cysteinyl-tRNA synthetase class Ia DALR" evidence="13">
    <location>
        <begin position="387"/>
        <end position="449"/>
    </location>
</feature>
<evidence type="ECO:0000259" key="13">
    <source>
        <dbReference type="SMART" id="SM00840"/>
    </source>
</evidence>
<dbReference type="SUPFAM" id="SSF47323">
    <property type="entry name" value="Anticodon-binding domain of a subclass of class I aminoacyl-tRNA synthetases"/>
    <property type="match status" value="1"/>
</dbReference>
<evidence type="ECO:0000256" key="3">
    <source>
        <dbReference type="ARBA" id="ARBA00011245"/>
    </source>
</evidence>
<dbReference type="FunFam" id="3.40.50.620:FF:000009">
    <property type="entry name" value="Cysteine--tRNA ligase"/>
    <property type="match status" value="1"/>
</dbReference>
<dbReference type="InterPro" id="IPR024909">
    <property type="entry name" value="Cys-tRNA/MSH_ligase"/>
</dbReference>
<dbReference type="InterPro" id="IPR015273">
    <property type="entry name" value="Cys-tRNA-synt_Ia_DALR"/>
</dbReference>
<proteinExistence type="inferred from homology"/>
<keyword evidence="10 12" id="KW-0648">Protein biosynthesis</keyword>
<dbReference type="Gene3D" id="3.40.50.620">
    <property type="entry name" value="HUPs"/>
    <property type="match status" value="1"/>
</dbReference>
<dbReference type="InterPro" id="IPR014729">
    <property type="entry name" value="Rossmann-like_a/b/a_fold"/>
</dbReference>
<evidence type="ECO:0000256" key="6">
    <source>
        <dbReference type="ARBA" id="ARBA00022723"/>
    </source>
</evidence>
<dbReference type="GO" id="GO:0005524">
    <property type="term" value="F:ATP binding"/>
    <property type="evidence" value="ECO:0007669"/>
    <property type="project" value="UniProtKB-UniRule"/>
</dbReference>
<keyword evidence="6 12" id="KW-0479">Metal-binding</keyword>
<feature type="short sequence motif" description="'KMSKS' region" evidence="12">
    <location>
        <begin position="305"/>
        <end position="309"/>
    </location>
</feature>
<sequence>MPKLAYDNGLILIETTLHDLGDTVSQTTANQPSDTNQPMPLQLFDTLSGQKRPFVPREAGKVGMYVCGMTVYDYCHIGHARVMVAFDVIVRWLAAIGYTVTYVRNITDIDDKIIDRAQQNGETIGELTTRFIAAMHEDADALGCLRPTLEPRATDYIDAMQALIGTLADKGFAYQGKDGDVYYAVDKFPDYGKLSKRKLSDLQTGARIATADDKRAPYDFVLWKAAKPDEPHWASTWGAGRPGWHIECSAMSGCCLGATFDIHGGGHDLQFPHHENEIAQSEGATGQTYANNWLHVGFVNVDGEKMSKSLNNFFTIRDVLARFHPETLRLFILASHYRSPINFSDTALQEAHASLTRLYQALHNAEQLTTSTASLQASSSVNTFEAQFSRAMCDDFNTSEALGVLFSLAREVNKACQNHDSAQAAALANQLKTLAAPLNILQRAPQEFLQAAIGEAGLSEADIVQAIAERQAAKAAKDYARADQIRQDLHAQGIELADGKDGTTWRRI</sequence>
<dbReference type="SUPFAM" id="SSF52374">
    <property type="entry name" value="Nucleotidylyl transferase"/>
    <property type="match status" value="1"/>
</dbReference>
<evidence type="ECO:0000256" key="8">
    <source>
        <dbReference type="ARBA" id="ARBA00022833"/>
    </source>
</evidence>
<accession>A0A378Q533</accession>
<evidence type="ECO:0000256" key="9">
    <source>
        <dbReference type="ARBA" id="ARBA00022840"/>
    </source>
</evidence>
<dbReference type="Pfam" id="PF01406">
    <property type="entry name" value="tRNA-synt_1e"/>
    <property type="match status" value="1"/>
</dbReference>
<keyword evidence="8 12" id="KW-0862">Zinc</keyword>
<comment type="cofactor">
    <cofactor evidence="12">
        <name>Zn(2+)</name>
        <dbReference type="ChEBI" id="CHEBI:29105"/>
    </cofactor>
    <text evidence="12">Binds 1 zinc ion per subunit.</text>
</comment>
<dbReference type="NCBIfam" id="TIGR00435">
    <property type="entry name" value="cysS"/>
    <property type="match status" value="1"/>
</dbReference>
<dbReference type="Proteomes" id="UP000255193">
    <property type="component" value="Unassembled WGS sequence"/>
</dbReference>
<evidence type="ECO:0000256" key="2">
    <source>
        <dbReference type="ARBA" id="ARBA00005594"/>
    </source>
</evidence>
<evidence type="ECO:0000256" key="1">
    <source>
        <dbReference type="ARBA" id="ARBA00004496"/>
    </source>
</evidence>
<gene>
    <name evidence="12 14" type="primary">cysS</name>
    <name evidence="14" type="ORF">NCTC11091_01112</name>
</gene>
<evidence type="ECO:0000256" key="5">
    <source>
        <dbReference type="ARBA" id="ARBA00022598"/>
    </source>
</evidence>
<evidence type="ECO:0000256" key="10">
    <source>
        <dbReference type="ARBA" id="ARBA00022917"/>
    </source>
</evidence>
<evidence type="ECO:0000313" key="14">
    <source>
        <dbReference type="EMBL" id="STY95318.1"/>
    </source>
</evidence>
<dbReference type="GO" id="GO:0008270">
    <property type="term" value="F:zinc ion binding"/>
    <property type="evidence" value="ECO:0007669"/>
    <property type="project" value="UniProtKB-UniRule"/>
</dbReference>
<dbReference type="GO" id="GO:0005829">
    <property type="term" value="C:cytosol"/>
    <property type="evidence" value="ECO:0007669"/>
    <property type="project" value="TreeGrafter"/>
</dbReference>
<comment type="subcellular location">
    <subcellularLocation>
        <location evidence="1 12">Cytoplasm</location>
    </subcellularLocation>
</comment>
<dbReference type="CDD" id="cd07963">
    <property type="entry name" value="Anticodon_Ia_Cys"/>
    <property type="match status" value="1"/>
</dbReference>
<organism evidence="14 15">
    <name type="scientific">Faucicola atlantae</name>
    <dbReference type="NCBI Taxonomy" id="34059"/>
    <lineage>
        <taxon>Bacteria</taxon>
        <taxon>Pseudomonadati</taxon>
        <taxon>Pseudomonadota</taxon>
        <taxon>Gammaproteobacteria</taxon>
        <taxon>Moraxellales</taxon>
        <taxon>Moraxellaceae</taxon>
        <taxon>Faucicola</taxon>
    </lineage>
</organism>
<evidence type="ECO:0000313" key="15">
    <source>
        <dbReference type="Proteomes" id="UP000255193"/>
    </source>
</evidence>
<comment type="catalytic activity">
    <reaction evidence="12">
        <text>tRNA(Cys) + L-cysteine + ATP = L-cysteinyl-tRNA(Cys) + AMP + diphosphate</text>
        <dbReference type="Rhea" id="RHEA:17773"/>
        <dbReference type="Rhea" id="RHEA-COMP:9661"/>
        <dbReference type="Rhea" id="RHEA-COMP:9679"/>
        <dbReference type="ChEBI" id="CHEBI:30616"/>
        <dbReference type="ChEBI" id="CHEBI:33019"/>
        <dbReference type="ChEBI" id="CHEBI:35235"/>
        <dbReference type="ChEBI" id="CHEBI:78442"/>
        <dbReference type="ChEBI" id="CHEBI:78517"/>
        <dbReference type="ChEBI" id="CHEBI:456215"/>
        <dbReference type="EC" id="6.1.1.16"/>
    </reaction>
</comment>
<dbReference type="EC" id="6.1.1.16" evidence="12"/>
<feature type="binding site" evidence="12">
    <location>
        <position position="273"/>
    </location>
    <ligand>
        <name>Zn(2+)</name>
        <dbReference type="ChEBI" id="CHEBI:29105"/>
    </ligand>
</feature>